<organism evidence="4">
    <name type="scientific">Gongylonema pulchrum</name>
    <dbReference type="NCBI Taxonomy" id="637853"/>
    <lineage>
        <taxon>Eukaryota</taxon>
        <taxon>Metazoa</taxon>
        <taxon>Ecdysozoa</taxon>
        <taxon>Nematoda</taxon>
        <taxon>Chromadorea</taxon>
        <taxon>Rhabditida</taxon>
        <taxon>Spirurina</taxon>
        <taxon>Spiruromorpha</taxon>
        <taxon>Spiruroidea</taxon>
        <taxon>Gongylonematidae</taxon>
        <taxon>Gongylonema</taxon>
    </lineage>
</organism>
<proteinExistence type="predicted"/>
<reference evidence="2 3" key="2">
    <citation type="submission" date="2018-11" db="EMBL/GenBank/DDBJ databases">
        <authorList>
            <consortium name="Pathogen Informatics"/>
        </authorList>
    </citation>
    <scope>NUCLEOTIDE SEQUENCE [LARGE SCALE GENOMIC DNA]</scope>
</reference>
<dbReference type="EMBL" id="UYRT01006431">
    <property type="protein sequence ID" value="VDK40524.1"/>
    <property type="molecule type" value="Genomic_DNA"/>
</dbReference>
<dbReference type="Proteomes" id="UP000271098">
    <property type="component" value="Unassembled WGS sequence"/>
</dbReference>
<dbReference type="WBParaSite" id="GPUH_0000368501-mRNA-1">
    <property type="protein sequence ID" value="GPUH_0000368501-mRNA-1"/>
    <property type="gene ID" value="GPUH_0000368501"/>
</dbReference>
<keyword evidence="1" id="KW-0732">Signal</keyword>
<evidence type="ECO:0000313" key="2">
    <source>
        <dbReference type="EMBL" id="VDK40524.1"/>
    </source>
</evidence>
<accession>A0A183D4N7</accession>
<dbReference type="OrthoDB" id="5984255at2759"/>
<gene>
    <name evidence="2" type="ORF">GPUH_LOCUS3678</name>
</gene>
<feature type="signal peptide" evidence="1">
    <location>
        <begin position="1"/>
        <end position="20"/>
    </location>
</feature>
<evidence type="ECO:0000313" key="4">
    <source>
        <dbReference type="WBParaSite" id="GPUH_0000368501-mRNA-1"/>
    </source>
</evidence>
<evidence type="ECO:0000256" key="1">
    <source>
        <dbReference type="SAM" id="SignalP"/>
    </source>
</evidence>
<sequence length="237" mass="27727">MDSLALNLKLLLCGFRLLTQNVVDFCENLNQILQESLDCAKNPFSGWQRDQFRLSCVQMNLQQFKATVAFTSYHCAQVEGRQNSALQNSFFQQFMFHNIRCYQLIYEAQEASRTPMHEFSLLFFTGPLKRQLEILYTALNLYQDNGFRISESRFYGFSFPEDATALYFPICQLLSSRFCLCLTQKMVPELYATLYGFLKKVDVEKIEGISESEQKQWIEEGQEVRKLIERQRANLSD</sequence>
<protein>
    <submittedName>
        <fullName evidence="4">PCI domain-containing protein</fullName>
    </submittedName>
</protein>
<reference evidence="4" key="1">
    <citation type="submission" date="2016-06" db="UniProtKB">
        <authorList>
            <consortium name="WormBaseParasite"/>
        </authorList>
    </citation>
    <scope>IDENTIFICATION</scope>
</reference>
<feature type="chain" id="PRO_5043138581" evidence="1">
    <location>
        <begin position="21"/>
        <end position="237"/>
    </location>
</feature>
<evidence type="ECO:0000313" key="3">
    <source>
        <dbReference type="Proteomes" id="UP000271098"/>
    </source>
</evidence>
<keyword evidence="3" id="KW-1185">Reference proteome</keyword>
<dbReference type="AlphaFoldDB" id="A0A183D4N7"/>
<name>A0A183D4N7_9BILA</name>